<sequence>VEKRGEEADQLDIVLHDHDGKLDIPSPGAVIRIKLGWKQGDDVTPGLVDKGSFRIDEAEWSGPPDIVTIRGRSADLADSLRVRKEKTHRDTTIGAIVEKVAKANGLAAKVDPSLAGIAVTVLQQDGRSDMAFLRKLGRRHDAVATVKDGKLLFAPIGAGRTAGGKAIPPITLTRAAVERYAFRRVDRSNTAGVEARWHDQAGAKRKTVKVAGDGKGKAKRLRKIYGSEADARAAAQAEALRLKRGAAEFDVDLALGRPDLYPERPVTLKGFKPEPDAKAWLVAEATHVLDGDGGLSTKLKLEAR</sequence>
<dbReference type="Proteomes" id="UP000249066">
    <property type="component" value="Unassembled WGS sequence"/>
</dbReference>
<reference evidence="1 2" key="1">
    <citation type="submission" date="2017-08" db="EMBL/GenBank/DDBJ databases">
        <title>Infants hospitalized years apart are colonized by the same room-sourced microbial strains.</title>
        <authorList>
            <person name="Brooks B."/>
            <person name="Olm M.R."/>
            <person name="Firek B.A."/>
            <person name="Baker R."/>
            <person name="Thomas B.C."/>
            <person name="Morowitz M.J."/>
            <person name="Banfield J.F."/>
        </authorList>
    </citation>
    <scope>NUCLEOTIDE SEQUENCE [LARGE SCALE GENOMIC DNA]</scope>
    <source>
        <strain evidence="1">S2_018_000_R2_101</strain>
    </source>
</reference>
<accession>A0A2W5BTQ5</accession>
<protein>
    <submittedName>
        <fullName evidence="1">Late control protein</fullName>
    </submittedName>
</protein>
<comment type="caution">
    <text evidence="1">The sequence shown here is derived from an EMBL/GenBank/DDBJ whole genome shotgun (WGS) entry which is preliminary data.</text>
</comment>
<dbReference type="EMBL" id="QFNN01000192">
    <property type="protein sequence ID" value="PZO86571.1"/>
    <property type="molecule type" value="Genomic_DNA"/>
</dbReference>
<dbReference type="SUPFAM" id="SSF69279">
    <property type="entry name" value="Phage tail proteins"/>
    <property type="match status" value="1"/>
</dbReference>
<evidence type="ECO:0000313" key="1">
    <source>
        <dbReference type="EMBL" id="PZO86571.1"/>
    </source>
</evidence>
<proteinExistence type="predicted"/>
<organism evidence="1 2">
    <name type="scientific">Sphingomonas sanxanigenens</name>
    <dbReference type="NCBI Taxonomy" id="397260"/>
    <lineage>
        <taxon>Bacteria</taxon>
        <taxon>Pseudomonadati</taxon>
        <taxon>Pseudomonadota</taxon>
        <taxon>Alphaproteobacteria</taxon>
        <taxon>Sphingomonadales</taxon>
        <taxon>Sphingomonadaceae</taxon>
        <taxon>Sphingomonas</taxon>
    </lineage>
</organism>
<dbReference type="Pfam" id="PF05954">
    <property type="entry name" value="Phage_GPD"/>
    <property type="match status" value="1"/>
</dbReference>
<evidence type="ECO:0000313" key="2">
    <source>
        <dbReference type="Proteomes" id="UP000249066"/>
    </source>
</evidence>
<feature type="non-terminal residue" evidence="1">
    <location>
        <position position="1"/>
    </location>
</feature>
<gene>
    <name evidence="1" type="ORF">DI623_16190</name>
</gene>
<dbReference type="AlphaFoldDB" id="A0A2W5BTQ5"/>
<name>A0A2W5BTQ5_9SPHN</name>